<evidence type="ECO:0000313" key="2">
    <source>
        <dbReference type="EMBL" id="KAK3050473.1"/>
    </source>
</evidence>
<dbReference type="Proteomes" id="UP001271007">
    <property type="component" value="Unassembled WGS sequence"/>
</dbReference>
<feature type="region of interest" description="Disordered" evidence="1">
    <location>
        <begin position="118"/>
        <end position="139"/>
    </location>
</feature>
<reference evidence="2" key="1">
    <citation type="submission" date="2023-04" db="EMBL/GenBank/DDBJ databases">
        <title>Black Yeasts Isolated from many extreme environments.</title>
        <authorList>
            <person name="Coleine C."/>
            <person name="Stajich J.E."/>
            <person name="Selbmann L."/>
        </authorList>
    </citation>
    <scope>NUCLEOTIDE SEQUENCE</scope>
    <source>
        <strain evidence="2">CCFEE 5312</strain>
    </source>
</reference>
<gene>
    <name evidence="2" type="ORF">LTR09_008384</name>
</gene>
<keyword evidence="3" id="KW-1185">Reference proteome</keyword>
<feature type="compositionally biased region" description="Polar residues" evidence="1">
    <location>
        <begin position="1"/>
        <end position="11"/>
    </location>
</feature>
<feature type="region of interest" description="Disordered" evidence="1">
    <location>
        <begin position="210"/>
        <end position="241"/>
    </location>
</feature>
<feature type="compositionally biased region" description="Basic and acidic residues" evidence="1">
    <location>
        <begin position="118"/>
        <end position="133"/>
    </location>
</feature>
<dbReference type="Pfam" id="PF08315">
    <property type="entry name" value="cwf18"/>
    <property type="match status" value="1"/>
</dbReference>
<comment type="caution">
    <text evidence="2">The sequence shown here is derived from an EMBL/GenBank/DDBJ whole genome shotgun (WGS) entry which is preliminary data.</text>
</comment>
<evidence type="ECO:0008006" key="4">
    <source>
        <dbReference type="Google" id="ProtNLM"/>
    </source>
</evidence>
<dbReference type="PANTHER" id="PTHR31551:SF1">
    <property type="entry name" value="COILED-COIL DOMAIN-CONTAINING PROTEIN 12"/>
    <property type="match status" value="1"/>
</dbReference>
<sequence>MASTQALNAASQDRKARLAQLKSLKRKEPASESDESQPNAAKSPRRDIQQTSDTPVNGDGTLPDAEEEEPETEADPTSQYLSGRNYDPTTKTARLGFDSAPSASHSTLEIRAATLAAETKRANAEQEAADKPLDLFTLQPKKPNWDLKRDLERKLEVLNVRTENAIARMVRERIGRQQKKARERGEGMNGDAEAVGIEGTTLVEGANVMEREEQEDARRERAEIEEELGETSKRRSREARKGEINTMLGTSWMLLQRSTTQHAVIRALGKDRAARQIEDREIEVK</sequence>
<feature type="region of interest" description="Disordered" evidence="1">
    <location>
        <begin position="1"/>
        <end position="105"/>
    </location>
</feature>
<feature type="compositionally biased region" description="Polar residues" evidence="1">
    <location>
        <begin position="78"/>
        <end position="92"/>
    </location>
</feature>
<evidence type="ECO:0000256" key="1">
    <source>
        <dbReference type="SAM" id="MobiDB-lite"/>
    </source>
</evidence>
<accession>A0AAJ0DB37</accession>
<name>A0AAJ0DB37_9PEZI</name>
<evidence type="ECO:0000313" key="3">
    <source>
        <dbReference type="Proteomes" id="UP001271007"/>
    </source>
</evidence>
<dbReference type="GO" id="GO:0071014">
    <property type="term" value="C:post-mRNA release spliceosomal complex"/>
    <property type="evidence" value="ECO:0007669"/>
    <property type="project" value="TreeGrafter"/>
</dbReference>
<dbReference type="PANTHER" id="PTHR31551">
    <property type="entry name" value="PRE-MRNA-SPLICING FACTOR CWF18"/>
    <property type="match status" value="1"/>
</dbReference>
<dbReference type="EMBL" id="JAWDJX010000032">
    <property type="protein sequence ID" value="KAK3050473.1"/>
    <property type="molecule type" value="Genomic_DNA"/>
</dbReference>
<dbReference type="AlphaFoldDB" id="A0AAJ0DB37"/>
<proteinExistence type="predicted"/>
<feature type="compositionally biased region" description="Acidic residues" evidence="1">
    <location>
        <begin position="64"/>
        <end position="74"/>
    </location>
</feature>
<dbReference type="GO" id="GO:0005684">
    <property type="term" value="C:U2-type spliceosomal complex"/>
    <property type="evidence" value="ECO:0007669"/>
    <property type="project" value="TreeGrafter"/>
</dbReference>
<protein>
    <recommendedName>
        <fullName evidence="4">Cwf18 pre-mRNA splicing factor-domain-containing protein</fullName>
    </recommendedName>
</protein>
<organism evidence="2 3">
    <name type="scientific">Extremus antarcticus</name>
    <dbReference type="NCBI Taxonomy" id="702011"/>
    <lineage>
        <taxon>Eukaryota</taxon>
        <taxon>Fungi</taxon>
        <taxon>Dikarya</taxon>
        <taxon>Ascomycota</taxon>
        <taxon>Pezizomycotina</taxon>
        <taxon>Dothideomycetes</taxon>
        <taxon>Dothideomycetidae</taxon>
        <taxon>Mycosphaerellales</taxon>
        <taxon>Extremaceae</taxon>
        <taxon>Extremus</taxon>
    </lineage>
</organism>
<dbReference type="InterPro" id="IPR013169">
    <property type="entry name" value="mRNA_splic_Cwf18-like"/>
</dbReference>